<keyword evidence="1" id="KW-0720">Serine protease</keyword>
<evidence type="ECO:0000313" key="3">
    <source>
        <dbReference type="Proteomes" id="UP000683139"/>
    </source>
</evidence>
<gene>
    <name evidence="2" type="ORF">J40TS1_29040</name>
</gene>
<dbReference type="Gene3D" id="2.40.10.10">
    <property type="entry name" value="Trypsin-like serine proteases"/>
    <property type="match status" value="1"/>
</dbReference>
<evidence type="ECO:0000313" key="2">
    <source>
        <dbReference type="EMBL" id="GIP17262.1"/>
    </source>
</evidence>
<proteinExistence type="predicted"/>
<keyword evidence="3" id="KW-1185">Reference proteome</keyword>
<dbReference type="EMBL" id="BOSE01000005">
    <property type="protein sequence ID" value="GIP17262.1"/>
    <property type="molecule type" value="Genomic_DNA"/>
</dbReference>
<dbReference type="GO" id="GO:0008236">
    <property type="term" value="F:serine-type peptidase activity"/>
    <property type="evidence" value="ECO:0007669"/>
    <property type="project" value="UniProtKB-KW"/>
</dbReference>
<sequence length="369" mass="40486">MTSFHEAYLVKQRIADKILKIQGVHGIGVGLKDSAKPHRGAALILYTTSATASSFMKRAGKNAPLSYINSAARTISGVPVRIVSVERFSRHSKSNDQFMKRKRPVIAGYSIGTPAGSGTAGLIVSMGRCERSRYILSNNHVLVNNNSSRASPTIQPGGADGGNVDKNLIGYAERFVKLKKHKVNYIDAAISKPLRSKLVKPQYAVFGKVHGYIAAYKVGDRFKKVGRTTGVVTGTVESIHTDIQVYYNDYGKLGVITFKDQSIIRSDTAVSLAGDSGSVWLTSHGNKAAAVNFAGSDDGKLSISYPIHWFMQVFGARVAGSRKQSLKRPERNENKQYVYTQPLPSNIIKQLPVRKCRPLKKQIDRQAYR</sequence>
<protein>
    <recommendedName>
        <fullName evidence="4">Serine protease</fullName>
    </recommendedName>
</protein>
<evidence type="ECO:0000256" key="1">
    <source>
        <dbReference type="ARBA" id="ARBA00022825"/>
    </source>
</evidence>
<organism evidence="2 3">
    <name type="scientific">Paenibacillus montaniterrae</name>
    <dbReference type="NCBI Taxonomy" id="429341"/>
    <lineage>
        <taxon>Bacteria</taxon>
        <taxon>Bacillati</taxon>
        <taxon>Bacillota</taxon>
        <taxon>Bacilli</taxon>
        <taxon>Bacillales</taxon>
        <taxon>Paenibacillaceae</taxon>
        <taxon>Paenibacillus</taxon>
    </lineage>
</organism>
<dbReference type="Proteomes" id="UP000683139">
    <property type="component" value="Unassembled WGS sequence"/>
</dbReference>
<dbReference type="AlphaFoldDB" id="A0A919YQ56"/>
<dbReference type="SUPFAM" id="SSF50494">
    <property type="entry name" value="Trypsin-like serine proteases"/>
    <property type="match status" value="1"/>
</dbReference>
<comment type="caution">
    <text evidence="2">The sequence shown here is derived from an EMBL/GenBank/DDBJ whole genome shotgun (WGS) entry which is preliminary data.</text>
</comment>
<dbReference type="InterPro" id="IPR009003">
    <property type="entry name" value="Peptidase_S1_PA"/>
</dbReference>
<evidence type="ECO:0008006" key="4">
    <source>
        <dbReference type="Google" id="ProtNLM"/>
    </source>
</evidence>
<dbReference type="RefSeq" id="WP_213516413.1">
    <property type="nucleotide sequence ID" value="NZ_BOSE01000005.1"/>
</dbReference>
<name>A0A919YQ56_9BACL</name>
<accession>A0A919YQ56</accession>
<dbReference type="InterPro" id="IPR043504">
    <property type="entry name" value="Peptidase_S1_PA_chymotrypsin"/>
</dbReference>
<reference evidence="2" key="1">
    <citation type="submission" date="2021-03" db="EMBL/GenBank/DDBJ databases">
        <title>Antimicrobial resistance genes in bacteria isolated from Japanese honey, and their potential for conferring macrolide and lincosamide resistance in the American foulbrood pathogen Paenibacillus larvae.</title>
        <authorList>
            <person name="Okamoto M."/>
            <person name="Kumagai M."/>
            <person name="Kanamori H."/>
            <person name="Takamatsu D."/>
        </authorList>
    </citation>
    <scope>NUCLEOTIDE SEQUENCE</scope>
    <source>
        <strain evidence="2">J40TS1</strain>
    </source>
</reference>
<keyword evidence="1" id="KW-0645">Protease</keyword>
<keyword evidence="1" id="KW-0378">Hydrolase</keyword>